<keyword evidence="16" id="KW-1185">Reference proteome</keyword>
<dbReference type="GO" id="GO:0046872">
    <property type="term" value="F:metal ion binding"/>
    <property type="evidence" value="ECO:0007669"/>
    <property type="project" value="UniProtKB-KW"/>
</dbReference>
<evidence type="ECO:0000256" key="11">
    <source>
        <dbReference type="ARBA" id="ARBA00023235"/>
    </source>
</evidence>
<feature type="compositionally biased region" description="Low complexity" evidence="13">
    <location>
        <begin position="122"/>
        <end position="136"/>
    </location>
</feature>
<dbReference type="InterPro" id="IPR027417">
    <property type="entry name" value="P-loop_NTPase"/>
</dbReference>
<feature type="domain" description="Helicase ATP-binding" evidence="14">
    <location>
        <begin position="7"/>
        <end position="433"/>
    </location>
</feature>
<dbReference type="Pfam" id="PF06733">
    <property type="entry name" value="DEAD_2"/>
    <property type="match status" value="1"/>
</dbReference>
<comment type="cofactor">
    <cofactor evidence="1">
        <name>[4Fe-4S] cluster</name>
        <dbReference type="ChEBI" id="CHEBI:49883"/>
    </cofactor>
</comment>
<dbReference type="Pfam" id="PF13307">
    <property type="entry name" value="Helicase_C_2"/>
    <property type="match status" value="1"/>
</dbReference>
<dbReference type="GO" id="GO:0003678">
    <property type="term" value="F:DNA helicase activity"/>
    <property type="evidence" value="ECO:0007669"/>
    <property type="project" value="InterPro"/>
</dbReference>
<evidence type="ECO:0000256" key="8">
    <source>
        <dbReference type="ARBA" id="ARBA00022840"/>
    </source>
</evidence>
<evidence type="ECO:0000256" key="4">
    <source>
        <dbReference type="ARBA" id="ARBA00022723"/>
    </source>
</evidence>
<feature type="region of interest" description="Disordered" evidence="13">
    <location>
        <begin position="167"/>
        <end position="205"/>
    </location>
</feature>
<dbReference type="GO" id="GO:0016818">
    <property type="term" value="F:hydrolase activity, acting on acid anhydrides, in phosphorus-containing anhydrides"/>
    <property type="evidence" value="ECO:0007669"/>
    <property type="project" value="InterPro"/>
</dbReference>
<evidence type="ECO:0000256" key="12">
    <source>
        <dbReference type="ARBA" id="ARBA00023242"/>
    </source>
</evidence>
<comment type="subcellular location">
    <subcellularLocation>
        <location evidence="2">Nucleus</location>
    </subcellularLocation>
</comment>
<dbReference type="SUPFAM" id="SSF52540">
    <property type="entry name" value="P-loop containing nucleoside triphosphate hydrolases"/>
    <property type="match status" value="1"/>
</dbReference>
<evidence type="ECO:0000256" key="1">
    <source>
        <dbReference type="ARBA" id="ARBA00001966"/>
    </source>
</evidence>
<keyword evidence="8" id="KW-0067">ATP-binding</keyword>
<evidence type="ECO:0000313" key="15">
    <source>
        <dbReference type="EMBL" id="KAK9816819.1"/>
    </source>
</evidence>
<keyword evidence="5" id="KW-0547">Nucleotide-binding</keyword>
<dbReference type="GO" id="GO:0005524">
    <property type="term" value="F:ATP binding"/>
    <property type="evidence" value="ECO:0007669"/>
    <property type="project" value="UniProtKB-KW"/>
</dbReference>
<dbReference type="InterPro" id="IPR010614">
    <property type="entry name" value="RAD3-like_helicase_DEAD"/>
</dbReference>
<proteinExistence type="inferred from homology"/>
<dbReference type="Proteomes" id="UP001489004">
    <property type="component" value="Unassembled WGS sequence"/>
</dbReference>
<evidence type="ECO:0000256" key="5">
    <source>
        <dbReference type="ARBA" id="ARBA00022741"/>
    </source>
</evidence>
<reference evidence="15 16" key="1">
    <citation type="journal article" date="2024" name="Nat. Commun.">
        <title>Phylogenomics reveals the evolutionary origins of lichenization in chlorophyte algae.</title>
        <authorList>
            <person name="Puginier C."/>
            <person name="Libourel C."/>
            <person name="Otte J."/>
            <person name="Skaloud P."/>
            <person name="Haon M."/>
            <person name="Grisel S."/>
            <person name="Petersen M."/>
            <person name="Berrin J.G."/>
            <person name="Delaux P.M."/>
            <person name="Dal Grande F."/>
            <person name="Keller J."/>
        </authorList>
    </citation>
    <scope>NUCLEOTIDE SEQUENCE [LARGE SCALE GENOMIC DNA]</scope>
    <source>
        <strain evidence="15 16">SAG 2043</strain>
    </source>
</reference>
<evidence type="ECO:0000256" key="9">
    <source>
        <dbReference type="ARBA" id="ARBA00023004"/>
    </source>
</evidence>
<feature type="region of interest" description="Disordered" evidence="13">
    <location>
        <begin position="97"/>
        <end position="152"/>
    </location>
</feature>
<dbReference type="NCBIfam" id="TIGR00604">
    <property type="entry name" value="rad3"/>
    <property type="match status" value="1"/>
</dbReference>
<comment type="caution">
    <text evidence="15">The sequence shown here is derived from an EMBL/GenBank/DDBJ whole genome shotgun (WGS) entry which is preliminary data.</text>
</comment>
<dbReference type="CDD" id="cd18788">
    <property type="entry name" value="SF2_C_XPD"/>
    <property type="match status" value="1"/>
</dbReference>
<dbReference type="InterPro" id="IPR006554">
    <property type="entry name" value="Helicase-like_DEXD_c2"/>
</dbReference>
<evidence type="ECO:0000256" key="10">
    <source>
        <dbReference type="ARBA" id="ARBA00023014"/>
    </source>
</evidence>
<keyword evidence="12" id="KW-0539">Nucleus</keyword>
<evidence type="ECO:0000256" key="7">
    <source>
        <dbReference type="ARBA" id="ARBA00022806"/>
    </source>
</evidence>
<evidence type="ECO:0000256" key="13">
    <source>
        <dbReference type="SAM" id="MobiDB-lite"/>
    </source>
</evidence>
<sequence>MQLSSGGRSFPAFPYQPYGIQTEFMQHLYATLEKGGIGLFESPTGTGKTLSLICSALQWLADKQAAEAAAAAASARGQLAPASPAVDDGLPAWMRGHTAQKESRQRQDQERRRAERIRKAQLKAAAAKQAHAKCAQENADGNKKLDPPAGQGEDAEFLLDEWDSDAEASLGKRKPSRRRARIAAGFSSSDSDSGDSDGDPEEAAPPKRTQVFFCSRTHSQLSQFVSELHRTPFGETMSMVALASRKALCVNDAVVRLGSLARINEKCLDMQQAKSSKAPPGQDGTKAKSKRLSKCSFLNAPRKSQSNFQDAVLATPLDVEELAKLGRRKLICPYYSARRALPEADLVLLPYSALLLQDTRDSLGVQLEGSVVIVDEAHNLVDAVNGAHSALVSRCQLAGAHAQLSSYHECFRARLAPGNSKHIQTLLQLAQSLLDGLTSPAGMTVGSGPARSTAASQLCIQTVNEFLFSTGLDNVNMFRIGRYVKDSKVLFKVAGFADAARAKIAEVGLHKAGGDAAEAVLQGEGISALHALVSFIAALTNADADGRVVVDAGGGTLKFVLLNAAAHFCKVVSAAHAVVLASGTLSPIQSLEQQLFPDLPAASLHHFSCGHVMPRERLLALAVGQGPSGLALDLRHEARGSVKMMDEVGRLLVNICQAVPEGVVAFFPSFSNADQLYQHWQRSGLLAKLAAKKRVFQEPRAATEVEAMLQQYGDCIKGSTSSGTGGALLLCVVGGKMSEGINFGDGLGRCVVMVGLPYPNPADPELQERMRFIDAKHAKHTQHVALAKGTAASSTSASREYYEDLCMKAVNQCIGRVIRHRNDYAAIVLADITACPPPL</sequence>
<keyword evidence="4" id="KW-0479">Metal-binding</keyword>
<organism evidence="15 16">
    <name type="scientific">[Myrmecia] bisecta</name>
    <dbReference type="NCBI Taxonomy" id="41462"/>
    <lineage>
        <taxon>Eukaryota</taxon>
        <taxon>Viridiplantae</taxon>
        <taxon>Chlorophyta</taxon>
        <taxon>core chlorophytes</taxon>
        <taxon>Trebouxiophyceae</taxon>
        <taxon>Trebouxiales</taxon>
        <taxon>Trebouxiaceae</taxon>
        <taxon>Myrmecia</taxon>
    </lineage>
</organism>
<dbReference type="InterPro" id="IPR045028">
    <property type="entry name" value="DinG/Rad3-like"/>
</dbReference>
<feature type="compositionally biased region" description="Basic residues" evidence="13">
    <location>
        <begin position="171"/>
        <end position="181"/>
    </location>
</feature>
<dbReference type="SMART" id="SM00491">
    <property type="entry name" value="HELICc2"/>
    <property type="match status" value="1"/>
</dbReference>
<dbReference type="InterPro" id="IPR013020">
    <property type="entry name" value="Rad3/Chl1-like"/>
</dbReference>
<evidence type="ECO:0000256" key="6">
    <source>
        <dbReference type="ARBA" id="ARBA00022801"/>
    </source>
</evidence>
<name>A0AAW1Q4B8_9CHLO</name>
<dbReference type="GO" id="GO:0006139">
    <property type="term" value="P:nucleobase-containing compound metabolic process"/>
    <property type="evidence" value="ECO:0007669"/>
    <property type="project" value="InterPro"/>
</dbReference>
<accession>A0AAW1Q4B8</accession>
<evidence type="ECO:0000256" key="2">
    <source>
        <dbReference type="ARBA" id="ARBA00004123"/>
    </source>
</evidence>
<dbReference type="PROSITE" id="PS51193">
    <property type="entry name" value="HELICASE_ATP_BIND_2"/>
    <property type="match status" value="1"/>
</dbReference>
<feature type="compositionally biased region" description="Basic and acidic residues" evidence="13">
    <location>
        <begin position="99"/>
        <end position="113"/>
    </location>
</feature>
<keyword evidence="11" id="KW-0413">Isomerase</keyword>
<dbReference type="GO" id="GO:0003677">
    <property type="term" value="F:DNA binding"/>
    <property type="evidence" value="ECO:0007669"/>
    <property type="project" value="InterPro"/>
</dbReference>
<keyword evidence="9" id="KW-0408">Iron</keyword>
<feature type="compositionally biased region" description="Acidic residues" evidence="13">
    <location>
        <begin position="192"/>
        <end position="202"/>
    </location>
</feature>
<evidence type="ECO:0000313" key="16">
    <source>
        <dbReference type="Proteomes" id="UP001489004"/>
    </source>
</evidence>
<dbReference type="InterPro" id="IPR014013">
    <property type="entry name" value="Helic_SF1/SF2_ATP-bd_DinG/Rad3"/>
</dbReference>
<dbReference type="SMART" id="SM00488">
    <property type="entry name" value="DEXDc2"/>
    <property type="match status" value="1"/>
</dbReference>
<gene>
    <name evidence="15" type="ORF">WJX72_005361</name>
</gene>
<evidence type="ECO:0000259" key="14">
    <source>
        <dbReference type="PROSITE" id="PS51193"/>
    </source>
</evidence>
<keyword evidence="10" id="KW-0411">Iron-sulfur</keyword>
<dbReference type="GO" id="GO:0034085">
    <property type="term" value="P:establishment of sister chromatid cohesion"/>
    <property type="evidence" value="ECO:0007669"/>
    <property type="project" value="TreeGrafter"/>
</dbReference>
<dbReference type="EMBL" id="JALJOR010000005">
    <property type="protein sequence ID" value="KAK9816819.1"/>
    <property type="molecule type" value="Genomic_DNA"/>
</dbReference>
<dbReference type="PANTHER" id="PTHR11472">
    <property type="entry name" value="DNA REPAIR DEAD HELICASE RAD3/XP-D SUBFAMILY MEMBER"/>
    <property type="match status" value="1"/>
</dbReference>
<comment type="similarity">
    <text evidence="3">Belongs to the DEAD box helicase family. DEAH subfamily. DDX11/CHL1 sub-subfamily.</text>
</comment>
<dbReference type="GO" id="GO:0051536">
    <property type="term" value="F:iron-sulfur cluster binding"/>
    <property type="evidence" value="ECO:0007669"/>
    <property type="project" value="UniProtKB-KW"/>
</dbReference>
<dbReference type="Gene3D" id="3.40.50.300">
    <property type="entry name" value="P-loop containing nucleotide triphosphate hydrolases"/>
    <property type="match status" value="3"/>
</dbReference>
<dbReference type="AlphaFoldDB" id="A0AAW1Q4B8"/>
<dbReference type="PANTHER" id="PTHR11472:SF41">
    <property type="entry name" value="ATP-DEPENDENT DNA HELICASE DDX11-RELATED"/>
    <property type="match status" value="1"/>
</dbReference>
<keyword evidence="6" id="KW-0378">Hydrolase</keyword>
<dbReference type="GO" id="GO:0005634">
    <property type="term" value="C:nucleus"/>
    <property type="evidence" value="ECO:0007669"/>
    <property type="project" value="UniProtKB-SubCell"/>
</dbReference>
<evidence type="ECO:0000256" key="3">
    <source>
        <dbReference type="ARBA" id="ARBA00008435"/>
    </source>
</evidence>
<dbReference type="InterPro" id="IPR006555">
    <property type="entry name" value="ATP-dep_Helicase_C"/>
</dbReference>
<keyword evidence="7" id="KW-0347">Helicase</keyword>
<protein>
    <recommendedName>
        <fullName evidence="14">Helicase ATP-binding domain-containing protein</fullName>
    </recommendedName>
</protein>